<dbReference type="PANTHER" id="PTHR47506">
    <property type="entry name" value="TRANSCRIPTIONAL REGULATORY PROTEIN"/>
    <property type="match status" value="1"/>
</dbReference>
<organism evidence="6 7">
    <name type="scientific">Pollutimonas bauzanensis</name>
    <dbReference type="NCBI Taxonomy" id="658167"/>
    <lineage>
        <taxon>Bacteria</taxon>
        <taxon>Pseudomonadati</taxon>
        <taxon>Pseudomonadota</taxon>
        <taxon>Betaproteobacteria</taxon>
        <taxon>Burkholderiales</taxon>
        <taxon>Alcaligenaceae</taxon>
        <taxon>Pollutimonas</taxon>
    </lineage>
</organism>
<feature type="domain" description="HTH tetR-type" evidence="5">
    <location>
        <begin position="22"/>
        <end position="82"/>
    </location>
</feature>
<name>A0A1M5R6E8_9BURK</name>
<dbReference type="SUPFAM" id="SSF48498">
    <property type="entry name" value="Tetracyclin repressor-like, C-terminal domain"/>
    <property type="match status" value="1"/>
</dbReference>
<proteinExistence type="predicted"/>
<evidence type="ECO:0000256" key="4">
    <source>
        <dbReference type="PROSITE-ProRule" id="PRU00335"/>
    </source>
</evidence>
<dbReference type="AlphaFoldDB" id="A0A1M5R6E8"/>
<evidence type="ECO:0000313" key="6">
    <source>
        <dbReference type="EMBL" id="SHH21413.1"/>
    </source>
</evidence>
<sequence length="211" mass="23775">MTISTAVAPRRGRPPKVSRFRLETRQALVRYGTELLTEQGFVSTGIDQILKHLDIPKGSFYHYFASKEEFGLAVIDAYGAYFARKLDRWFSDTSLAPLERLAAFIDDARKGMIRHGYRRGCLIGNLSQEFGAGNEAFAGQLEKTFQDWQRRLASCLDEAKEAGQLAPRADTAQLAAFFWIGWEGAVMRARLTRSDAALVLFSRTFLDNLPE</sequence>
<evidence type="ECO:0000313" key="7">
    <source>
        <dbReference type="Proteomes" id="UP000184226"/>
    </source>
</evidence>
<dbReference type="Gene3D" id="1.10.357.10">
    <property type="entry name" value="Tetracycline Repressor, domain 2"/>
    <property type="match status" value="1"/>
</dbReference>
<dbReference type="STRING" id="658167.SAMN04488135_102474"/>
<dbReference type="Pfam" id="PF16925">
    <property type="entry name" value="TetR_C_13"/>
    <property type="match status" value="1"/>
</dbReference>
<evidence type="ECO:0000256" key="2">
    <source>
        <dbReference type="ARBA" id="ARBA00023125"/>
    </source>
</evidence>
<evidence type="ECO:0000256" key="1">
    <source>
        <dbReference type="ARBA" id="ARBA00023015"/>
    </source>
</evidence>
<dbReference type="InterPro" id="IPR011075">
    <property type="entry name" value="TetR_C"/>
</dbReference>
<keyword evidence="2 4" id="KW-0238">DNA-binding</keyword>
<dbReference type="InterPro" id="IPR009057">
    <property type="entry name" value="Homeodomain-like_sf"/>
</dbReference>
<dbReference type="InterPro" id="IPR036271">
    <property type="entry name" value="Tet_transcr_reg_TetR-rel_C_sf"/>
</dbReference>
<dbReference type="SUPFAM" id="SSF46689">
    <property type="entry name" value="Homeodomain-like"/>
    <property type="match status" value="1"/>
</dbReference>
<evidence type="ECO:0000256" key="3">
    <source>
        <dbReference type="ARBA" id="ARBA00023163"/>
    </source>
</evidence>
<keyword evidence="3" id="KW-0804">Transcription</keyword>
<accession>A0A1M5R6E8</accession>
<dbReference type="PANTHER" id="PTHR47506:SF6">
    <property type="entry name" value="HTH-TYPE TRANSCRIPTIONAL REPRESSOR NEMR"/>
    <property type="match status" value="1"/>
</dbReference>
<dbReference type="InterPro" id="IPR001647">
    <property type="entry name" value="HTH_TetR"/>
</dbReference>
<protein>
    <submittedName>
        <fullName evidence="6">Transcriptional regulator, TetR family</fullName>
    </submittedName>
</protein>
<dbReference type="EMBL" id="FQXE01000002">
    <property type="protein sequence ID" value="SHH21413.1"/>
    <property type="molecule type" value="Genomic_DNA"/>
</dbReference>
<feature type="DNA-binding region" description="H-T-H motif" evidence="4">
    <location>
        <begin position="45"/>
        <end position="64"/>
    </location>
</feature>
<dbReference type="RefSeq" id="WP_073102076.1">
    <property type="nucleotide sequence ID" value="NZ_FQXE01000002.1"/>
</dbReference>
<keyword evidence="1" id="KW-0805">Transcription regulation</keyword>
<gene>
    <name evidence="6" type="ORF">SAMN04488135_102474</name>
</gene>
<dbReference type="PROSITE" id="PS50977">
    <property type="entry name" value="HTH_TETR_2"/>
    <property type="match status" value="1"/>
</dbReference>
<dbReference type="Proteomes" id="UP000184226">
    <property type="component" value="Unassembled WGS sequence"/>
</dbReference>
<evidence type="ECO:0000259" key="5">
    <source>
        <dbReference type="PROSITE" id="PS50977"/>
    </source>
</evidence>
<dbReference type="GO" id="GO:0003677">
    <property type="term" value="F:DNA binding"/>
    <property type="evidence" value="ECO:0007669"/>
    <property type="project" value="UniProtKB-UniRule"/>
</dbReference>
<dbReference type="OrthoDB" id="9809772at2"/>
<keyword evidence="7" id="KW-1185">Reference proteome</keyword>
<dbReference type="Pfam" id="PF00440">
    <property type="entry name" value="TetR_N"/>
    <property type="match status" value="1"/>
</dbReference>
<reference evidence="6 7" key="1">
    <citation type="submission" date="2016-11" db="EMBL/GenBank/DDBJ databases">
        <authorList>
            <person name="Jaros S."/>
            <person name="Januszkiewicz K."/>
            <person name="Wedrychowicz H."/>
        </authorList>
    </citation>
    <scope>NUCLEOTIDE SEQUENCE [LARGE SCALE GENOMIC DNA]</scope>
    <source>
        <strain evidence="6 7">CGMCC 1.10190</strain>
    </source>
</reference>